<feature type="domain" description="EAL" evidence="1">
    <location>
        <begin position="9"/>
        <end position="255"/>
    </location>
</feature>
<reference evidence="2 3" key="1">
    <citation type="submission" date="2024-09" db="EMBL/GenBank/DDBJ databases">
        <authorList>
            <person name="Sun Q."/>
            <person name="Mori K."/>
        </authorList>
    </citation>
    <scope>NUCLEOTIDE SEQUENCE [LARGE SCALE GENOMIC DNA]</scope>
    <source>
        <strain evidence="2 3">KCTC 23315</strain>
    </source>
</reference>
<dbReference type="InterPro" id="IPR001633">
    <property type="entry name" value="EAL_dom"/>
</dbReference>
<dbReference type="Pfam" id="PF00563">
    <property type="entry name" value="EAL"/>
    <property type="match status" value="1"/>
</dbReference>
<dbReference type="RefSeq" id="WP_377249044.1">
    <property type="nucleotide sequence ID" value="NZ_JBHLXP010000011.1"/>
</dbReference>
<dbReference type="SUPFAM" id="SSF141868">
    <property type="entry name" value="EAL domain-like"/>
    <property type="match status" value="1"/>
</dbReference>
<dbReference type="PROSITE" id="PS50883">
    <property type="entry name" value="EAL"/>
    <property type="match status" value="1"/>
</dbReference>
<evidence type="ECO:0000259" key="1">
    <source>
        <dbReference type="PROSITE" id="PS50883"/>
    </source>
</evidence>
<evidence type="ECO:0000313" key="2">
    <source>
        <dbReference type="EMBL" id="MFC0050784.1"/>
    </source>
</evidence>
<gene>
    <name evidence="2" type="ORF">ACFFJP_21075</name>
</gene>
<dbReference type="SMART" id="SM00052">
    <property type="entry name" value="EAL"/>
    <property type="match status" value="1"/>
</dbReference>
<keyword evidence="3" id="KW-1185">Reference proteome</keyword>
<name>A0ABV6BK81_9GAMM</name>
<dbReference type="CDD" id="cd01948">
    <property type="entry name" value="EAL"/>
    <property type="match status" value="1"/>
</dbReference>
<evidence type="ECO:0000313" key="3">
    <source>
        <dbReference type="Proteomes" id="UP001589813"/>
    </source>
</evidence>
<dbReference type="Proteomes" id="UP001589813">
    <property type="component" value="Unassembled WGS sequence"/>
</dbReference>
<dbReference type="PANTHER" id="PTHR33121">
    <property type="entry name" value="CYCLIC DI-GMP PHOSPHODIESTERASE PDEF"/>
    <property type="match status" value="1"/>
</dbReference>
<protein>
    <submittedName>
        <fullName evidence="2">EAL domain-containing protein</fullName>
    </submittedName>
</protein>
<dbReference type="PANTHER" id="PTHR33121:SF15">
    <property type="entry name" value="BLUE LIGHT- AND TEMPERATURE-REGULATED ANTIREPRESSOR BLUF"/>
    <property type="match status" value="1"/>
</dbReference>
<dbReference type="InterPro" id="IPR050706">
    <property type="entry name" value="Cyclic-di-GMP_PDE-like"/>
</dbReference>
<comment type="caution">
    <text evidence="2">The sequence shown here is derived from an EMBL/GenBank/DDBJ whole genome shotgun (WGS) entry which is preliminary data.</text>
</comment>
<dbReference type="EMBL" id="JBHLXP010000011">
    <property type="protein sequence ID" value="MFC0050784.1"/>
    <property type="molecule type" value="Genomic_DNA"/>
</dbReference>
<proteinExistence type="predicted"/>
<dbReference type="Gene3D" id="3.20.20.450">
    <property type="entry name" value="EAL domain"/>
    <property type="match status" value="1"/>
</dbReference>
<sequence>MQFPPQIQQQSCHDCLSGADLGFEIRMAFQPIIEWSSQSIVGYEALVRGSQGEGAATVLARINEHNKYYFDQACRVKAIETATRLGLSKLLSINFMPNAVYNPETCIRATIEAADLYGFDIRNIMFEVTEGEQILSHSHLLKIFQSYAARGFITAIDDFGAGFAHEDWLHSLKPRVLKLDMALIRDIDQSTEKQQRLQQILTQCALLGCKVLAEGVETAAELTYLAAQGIDWFQGYFFARPQLEVLQTEAELHCWQN</sequence>
<organism evidence="2 3">
    <name type="scientific">Rheinheimera tilapiae</name>
    <dbReference type="NCBI Taxonomy" id="875043"/>
    <lineage>
        <taxon>Bacteria</taxon>
        <taxon>Pseudomonadati</taxon>
        <taxon>Pseudomonadota</taxon>
        <taxon>Gammaproteobacteria</taxon>
        <taxon>Chromatiales</taxon>
        <taxon>Chromatiaceae</taxon>
        <taxon>Rheinheimera</taxon>
    </lineage>
</organism>
<accession>A0ABV6BK81</accession>
<dbReference type="InterPro" id="IPR035919">
    <property type="entry name" value="EAL_sf"/>
</dbReference>